<feature type="compositionally biased region" description="Basic residues" evidence="1">
    <location>
        <begin position="89"/>
        <end position="103"/>
    </location>
</feature>
<evidence type="ECO:0000313" key="3">
    <source>
        <dbReference type="Proteomes" id="UP001307889"/>
    </source>
</evidence>
<organism evidence="2 3">
    <name type="scientific">Nesidiocoris tenuis</name>
    <dbReference type="NCBI Taxonomy" id="355587"/>
    <lineage>
        <taxon>Eukaryota</taxon>
        <taxon>Metazoa</taxon>
        <taxon>Ecdysozoa</taxon>
        <taxon>Arthropoda</taxon>
        <taxon>Hexapoda</taxon>
        <taxon>Insecta</taxon>
        <taxon>Pterygota</taxon>
        <taxon>Neoptera</taxon>
        <taxon>Paraneoptera</taxon>
        <taxon>Hemiptera</taxon>
        <taxon>Heteroptera</taxon>
        <taxon>Panheteroptera</taxon>
        <taxon>Cimicomorpha</taxon>
        <taxon>Miridae</taxon>
        <taxon>Dicyphina</taxon>
        <taxon>Nesidiocoris</taxon>
    </lineage>
</organism>
<dbReference type="Proteomes" id="UP001307889">
    <property type="component" value="Chromosome 3"/>
</dbReference>
<proteinExistence type="predicted"/>
<keyword evidence="3" id="KW-1185">Reference proteome</keyword>
<name>A0ABN7AI47_9HEMI</name>
<feature type="region of interest" description="Disordered" evidence="1">
    <location>
        <begin position="85"/>
        <end position="141"/>
    </location>
</feature>
<evidence type="ECO:0000256" key="1">
    <source>
        <dbReference type="SAM" id="MobiDB-lite"/>
    </source>
</evidence>
<evidence type="ECO:0000313" key="2">
    <source>
        <dbReference type="EMBL" id="BES91728.1"/>
    </source>
</evidence>
<accession>A0ABN7AI47</accession>
<sequence>MVSEPQESAHLIGAYFKNMTFLVHSSLTGQTQIPMLTNSKESSQLNKLLPCQRNQMAPPHLLKHQHKGKPRAGCGCISLEEIRPFPKAGPRKSMTRGGRKKGKCMIATDTPEKNEKEERARLRKAPTINAETLCFGNQRKR</sequence>
<reference evidence="2 3" key="1">
    <citation type="submission" date="2023-09" db="EMBL/GenBank/DDBJ databases">
        <title>Nesidiocoris tenuis whole genome shotgun sequence.</title>
        <authorList>
            <person name="Shibata T."/>
            <person name="Shimoda M."/>
            <person name="Kobayashi T."/>
            <person name="Uehara T."/>
        </authorList>
    </citation>
    <scope>NUCLEOTIDE SEQUENCE [LARGE SCALE GENOMIC DNA]</scope>
    <source>
        <strain evidence="2 3">Japan</strain>
    </source>
</reference>
<dbReference type="EMBL" id="AP028911">
    <property type="protein sequence ID" value="BES91728.1"/>
    <property type="molecule type" value="Genomic_DNA"/>
</dbReference>
<gene>
    <name evidence="2" type="ORF">NTJ_04535</name>
</gene>
<feature type="compositionally biased region" description="Basic and acidic residues" evidence="1">
    <location>
        <begin position="110"/>
        <end position="120"/>
    </location>
</feature>
<protein>
    <submittedName>
        <fullName evidence="2">DDE</fullName>
    </submittedName>
</protein>